<evidence type="ECO:0000256" key="4">
    <source>
        <dbReference type="ARBA" id="ARBA00022692"/>
    </source>
</evidence>
<keyword evidence="5" id="KW-0732">Signal</keyword>
<dbReference type="PANTHER" id="PTHR21092">
    <property type="entry name" value="NICASTRIN"/>
    <property type="match status" value="1"/>
</dbReference>
<reference evidence="11 12" key="1">
    <citation type="journal article" date="2019" name="Sci. Rep.">
        <title>Comparative genomics of chytrid fungi reveal insights into the obligate biotrophic and pathogenic lifestyle of Synchytrium endobioticum.</title>
        <authorList>
            <person name="van de Vossenberg B.T.L.H."/>
            <person name="Warris S."/>
            <person name="Nguyen H.D.T."/>
            <person name="van Gent-Pelzer M.P.E."/>
            <person name="Joly D.L."/>
            <person name="van de Geest H.C."/>
            <person name="Bonants P.J.M."/>
            <person name="Smith D.S."/>
            <person name="Levesque C.A."/>
            <person name="van der Lee T.A.J."/>
        </authorList>
    </citation>
    <scope>NUCLEOTIDE SEQUENCE [LARGE SCALE GENOMIC DNA]</scope>
    <source>
        <strain evidence="11 12">CBS 809.83</strain>
    </source>
</reference>
<dbReference type="InterPro" id="IPR008710">
    <property type="entry name" value="Nicastrin"/>
</dbReference>
<evidence type="ECO:0000313" key="11">
    <source>
        <dbReference type="EMBL" id="TPX55456.1"/>
    </source>
</evidence>
<dbReference type="Pfam" id="PF05450">
    <property type="entry name" value="Nicastrin"/>
    <property type="match status" value="1"/>
</dbReference>
<keyword evidence="4" id="KW-0812">Transmembrane</keyword>
<evidence type="ECO:0000259" key="10">
    <source>
        <dbReference type="Pfam" id="PF18266"/>
    </source>
</evidence>
<dbReference type="Pfam" id="PF18266">
    <property type="entry name" value="Ncstrn_small"/>
    <property type="match status" value="1"/>
</dbReference>
<evidence type="ECO:0000256" key="1">
    <source>
        <dbReference type="ARBA" id="ARBA00004479"/>
    </source>
</evidence>
<dbReference type="InterPro" id="IPR041084">
    <property type="entry name" value="Ncstrn_small"/>
</dbReference>
<protein>
    <recommendedName>
        <fullName evidence="3">Nicastrin</fullName>
    </recommendedName>
</protein>
<organism evidence="11 12">
    <name type="scientific">Powellomyces hirtus</name>
    <dbReference type="NCBI Taxonomy" id="109895"/>
    <lineage>
        <taxon>Eukaryota</taxon>
        <taxon>Fungi</taxon>
        <taxon>Fungi incertae sedis</taxon>
        <taxon>Chytridiomycota</taxon>
        <taxon>Chytridiomycota incertae sedis</taxon>
        <taxon>Chytridiomycetes</taxon>
        <taxon>Spizellomycetales</taxon>
        <taxon>Powellomycetaceae</taxon>
        <taxon>Powellomyces</taxon>
    </lineage>
</organism>
<accession>A0A507DV76</accession>
<name>A0A507DV76_9FUNG</name>
<evidence type="ECO:0000313" key="12">
    <source>
        <dbReference type="Proteomes" id="UP000318582"/>
    </source>
</evidence>
<evidence type="ECO:0000256" key="2">
    <source>
        <dbReference type="ARBA" id="ARBA00007717"/>
    </source>
</evidence>
<evidence type="ECO:0000256" key="9">
    <source>
        <dbReference type="ARBA" id="ARBA00023180"/>
    </source>
</evidence>
<comment type="subcellular location">
    <subcellularLocation>
        <location evidence="1">Membrane</location>
        <topology evidence="1">Single-pass type I membrane protein</topology>
    </subcellularLocation>
</comment>
<dbReference type="GO" id="GO:0016485">
    <property type="term" value="P:protein processing"/>
    <property type="evidence" value="ECO:0007669"/>
    <property type="project" value="InterPro"/>
</dbReference>
<dbReference type="AlphaFoldDB" id="A0A507DV76"/>
<keyword evidence="9" id="KW-0325">Glycoprotein</keyword>
<sequence length="488" mass="52815">MPAAACIRYLRSGGGVGCQAKPSTTGILYLVSDQSDVARFASTAPTAGYAVVMPDNIETLQESGKLAAIILVKNGLNFDRPDQWSPDTTCPNCQYGLYGNQSEETWHLWNPNGNSLFFDKYEFPIFGVSTDSTNPQRIDPLVSAVNANKLHDYSSYPLYAVEFDAFMYAAVDSETCLRRGECEPVGGLSVWSTFSHNYLENNVDAKKPVVVVSSKLDGRAFIHDWGPLSSSPIYSVGANSPKTGLVTALAVAEALSKYFGEPGAVPLAKDILFTFFDAESWAFAGSQRFVDDISTPMTCKEREAPTTSCPTSDAGCSNPCFYDLDFQAIKLENIDSIFEFDTVGGIGTTKPAFYMHVDAKNAETDALVNLLNGTVVAPAINGSTAESLDLVPAFQTGVNARLPPSSAMAFLAKRSIPAVVISDYQNEFSNRYYNSEFDDETTWDTSTISRMCALANKTAQAVYQRASGNQTVPASIAADCHQVRDDDA</sequence>
<comment type="similarity">
    <text evidence="2">Belongs to the nicastrin family.</text>
</comment>
<proteinExistence type="inferred from homology"/>
<dbReference type="SUPFAM" id="SSF53187">
    <property type="entry name" value="Zn-dependent exopeptidases"/>
    <property type="match status" value="1"/>
</dbReference>
<dbReference type="Proteomes" id="UP000318582">
    <property type="component" value="Unassembled WGS sequence"/>
</dbReference>
<keyword evidence="6" id="KW-0914">Notch signaling pathway</keyword>
<evidence type="ECO:0000256" key="7">
    <source>
        <dbReference type="ARBA" id="ARBA00022989"/>
    </source>
</evidence>
<dbReference type="Gene3D" id="3.40.630.10">
    <property type="entry name" value="Zn peptidases"/>
    <property type="match status" value="1"/>
</dbReference>
<keyword evidence="8" id="KW-0472">Membrane</keyword>
<dbReference type="STRING" id="109895.A0A507DV76"/>
<dbReference type="EMBL" id="QEAQ01000109">
    <property type="protein sequence ID" value="TPX55456.1"/>
    <property type="molecule type" value="Genomic_DNA"/>
</dbReference>
<keyword evidence="7" id="KW-1133">Transmembrane helix</keyword>
<gene>
    <name evidence="11" type="ORF">PhCBS80983_g05290</name>
</gene>
<feature type="domain" description="Nicastrin small lobe" evidence="10">
    <location>
        <begin position="5"/>
        <end position="169"/>
    </location>
</feature>
<comment type="caution">
    <text evidence="11">The sequence shown here is derived from an EMBL/GenBank/DDBJ whole genome shotgun (WGS) entry which is preliminary data.</text>
</comment>
<evidence type="ECO:0000256" key="3">
    <source>
        <dbReference type="ARBA" id="ARBA00015303"/>
    </source>
</evidence>
<evidence type="ECO:0000256" key="5">
    <source>
        <dbReference type="ARBA" id="ARBA00022729"/>
    </source>
</evidence>
<evidence type="ECO:0000256" key="8">
    <source>
        <dbReference type="ARBA" id="ARBA00023136"/>
    </source>
</evidence>
<keyword evidence="12" id="KW-1185">Reference proteome</keyword>
<dbReference type="PANTHER" id="PTHR21092:SF0">
    <property type="entry name" value="NICASTRIN"/>
    <property type="match status" value="1"/>
</dbReference>
<evidence type="ECO:0000256" key="6">
    <source>
        <dbReference type="ARBA" id="ARBA00022976"/>
    </source>
</evidence>
<dbReference type="GO" id="GO:0005886">
    <property type="term" value="C:plasma membrane"/>
    <property type="evidence" value="ECO:0007669"/>
    <property type="project" value="TreeGrafter"/>
</dbReference>